<proteinExistence type="inferred from homology"/>
<name>A0A5S9N391_9GAMM</name>
<evidence type="ECO:0000256" key="5">
    <source>
        <dbReference type="ARBA" id="ARBA00023002"/>
    </source>
</evidence>
<dbReference type="EMBL" id="CACSIM010000001">
    <property type="protein sequence ID" value="CAA0082498.1"/>
    <property type="molecule type" value="Genomic_DNA"/>
</dbReference>
<dbReference type="SUPFAM" id="SSF47203">
    <property type="entry name" value="Acyl-CoA dehydrogenase C-terminal domain-like"/>
    <property type="match status" value="1"/>
</dbReference>
<organism evidence="9 10">
    <name type="scientific">Zhongshania aliphaticivorans</name>
    <dbReference type="NCBI Taxonomy" id="1470434"/>
    <lineage>
        <taxon>Bacteria</taxon>
        <taxon>Pseudomonadati</taxon>
        <taxon>Pseudomonadota</taxon>
        <taxon>Gammaproteobacteria</taxon>
        <taxon>Cellvibrionales</taxon>
        <taxon>Spongiibacteraceae</taxon>
        <taxon>Zhongshania</taxon>
    </lineage>
</organism>
<dbReference type="Proteomes" id="UP000439591">
    <property type="component" value="Unassembled WGS sequence"/>
</dbReference>
<dbReference type="SUPFAM" id="SSF56645">
    <property type="entry name" value="Acyl-CoA dehydrogenase NM domain-like"/>
    <property type="match status" value="1"/>
</dbReference>
<feature type="domain" description="Acyl-CoA dehydrogenase/oxidase N-terminal" evidence="7">
    <location>
        <begin position="6"/>
        <end position="119"/>
    </location>
</feature>
<dbReference type="InterPro" id="IPR009075">
    <property type="entry name" value="AcylCo_DH/oxidase_C"/>
</dbReference>
<dbReference type="InterPro" id="IPR013786">
    <property type="entry name" value="AcylCoA_DH/ox_N"/>
</dbReference>
<evidence type="ECO:0000256" key="4">
    <source>
        <dbReference type="ARBA" id="ARBA00022827"/>
    </source>
</evidence>
<dbReference type="Gene3D" id="1.10.540.10">
    <property type="entry name" value="Acyl-CoA dehydrogenase/oxidase, N-terminal domain"/>
    <property type="match status" value="1"/>
</dbReference>
<dbReference type="InterPro" id="IPR046373">
    <property type="entry name" value="Acyl-CoA_Oxase/DH_mid-dom_sf"/>
</dbReference>
<evidence type="ECO:0000259" key="6">
    <source>
        <dbReference type="Pfam" id="PF00441"/>
    </source>
</evidence>
<evidence type="ECO:0000313" key="11">
    <source>
        <dbReference type="Proteomes" id="UP000439591"/>
    </source>
</evidence>
<dbReference type="GO" id="GO:0050660">
    <property type="term" value="F:flavin adenine dinucleotide binding"/>
    <property type="evidence" value="ECO:0007669"/>
    <property type="project" value="InterPro"/>
</dbReference>
<dbReference type="Gene3D" id="2.40.110.10">
    <property type="entry name" value="Butyryl-CoA Dehydrogenase, subunit A, domain 2"/>
    <property type="match status" value="1"/>
</dbReference>
<comment type="similarity">
    <text evidence="2">Belongs to the acyl-CoA dehydrogenase family.</text>
</comment>
<sequence length="387" mass="42159">MDFAFTQEQEMIRDTVASFLKGASTSAAIRSAMDSELGYSPELWQRICSEMYWQALHIPEEYGGMGLGYVELVAVLEQMGRYLLCSPYLATVAMATNALLVAANDSQKSEYLPQLIEGKTATLAFNGGGNVWDSRAVTAHYRLEGDDVILNGEYRYALDGHSADYFILAAREEGSSGDNGLSLFVCGADGDGIESTRMPTMDQSRRQASIQLNDLRLTQQNVLGELGAGAKPLAKIVDLATIALAAEQAGGMQQILDMTVDYTQSRSQFGRPIAGFQAIKHKAADMMLRNEVARSAVYYAACVADDALNDGPLAQELSEAASIAKSYCSEAYFKNTGEALQMHGGVGFTWEYDVHLYFKRAKASEHYLGSSAYHRERLAGLLLDTAC</sequence>
<evidence type="ECO:0000313" key="8">
    <source>
        <dbReference type="EMBL" id="CAA0082498.1"/>
    </source>
</evidence>
<dbReference type="Pfam" id="PF00441">
    <property type="entry name" value="Acyl-CoA_dh_1"/>
    <property type="match status" value="1"/>
</dbReference>
<dbReference type="Proteomes" id="UP000435877">
    <property type="component" value="Unassembled WGS sequence"/>
</dbReference>
<dbReference type="RefSeq" id="WP_159267324.1">
    <property type="nucleotide sequence ID" value="NZ_CACSIK010000001.1"/>
</dbReference>
<dbReference type="InterPro" id="IPR009100">
    <property type="entry name" value="AcylCoA_DH/oxidase_NM_dom_sf"/>
</dbReference>
<dbReference type="Gene3D" id="1.20.140.10">
    <property type="entry name" value="Butyryl-CoA Dehydrogenase, subunit A, domain 3"/>
    <property type="match status" value="1"/>
</dbReference>
<dbReference type="AlphaFoldDB" id="A0A5S9N391"/>
<dbReference type="CDD" id="cd00567">
    <property type="entry name" value="ACAD"/>
    <property type="match status" value="1"/>
</dbReference>
<dbReference type="PANTHER" id="PTHR43884">
    <property type="entry name" value="ACYL-COA DEHYDROGENASE"/>
    <property type="match status" value="1"/>
</dbReference>
<evidence type="ECO:0000313" key="9">
    <source>
        <dbReference type="EMBL" id="CAA0084175.1"/>
    </source>
</evidence>
<dbReference type="GO" id="GO:0003995">
    <property type="term" value="F:acyl-CoA dehydrogenase activity"/>
    <property type="evidence" value="ECO:0007669"/>
    <property type="project" value="TreeGrafter"/>
</dbReference>
<evidence type="ECO:0000313" key="10">
    <source>
        <dbReference type="Proteomes" id="UP000435877"/>
    </source>
</evidence>
<dbReference type="EMBL" id="CACSIK010000001">
    <property type="protein sequence ID" value="CAA0084175.1"/>
    <property type="molecule type" value="Genomic_DNA"/>
</dbReference>
<gene>
    <name evidence="9" type="primary">acdA_2</name>
    <name evidence="8" type="synonym">acdA_1</name>
    <name evidence="9" type="ORF">IHBHHGIJ_00649</name>
    <name evidence="8" type="ORF">KFEGEMFD_00501</name>
</gene>
<dbReference type="OrthoDB" id="7053515at2"/>
<evidence type="ECO:0000256" key="1">
    <source>
        <dbReference type="ARBA" id="ARBA00001974"/>
    </source>
</evidence>
<comment type="cofactor">
    <cofactor evidence="1">
        <name>FAD</name>
        <dbReference type="ChEBI" id="CHEBI:57692"/>
    </cofactor>
</comment>
<keyword evidence="10" id="KW-1185">Reference proteome</keyword>
<dbReference type="EC" id="1.3.99.-" evidence="9"/>
<feature type="domain" description="Acyl-CoA dehydrogenase/oxidase C-terminal" evidence="6">
    <location>
        <begin position="240"/>
        <end position="379"/>
    </location>
</feature>
<dbReference type="InterPro" id="IPR037069">
    <property type="entry name" value="AcylCoA_DH/ox_N_sf"/>
</dbReference>
<dbReference type="Pfam" id="PF02771">
    <property type="entry name" value="Acyl-CoA_dh_N"/>
    <property type="match status" value="1"/>
</dbReference>
<evidence type="ECO:0000259" key="7">
    <source>
        <dbReference type="Pfam" id="PF02771"/>
    </source>
</evidence>
<keyword evidence="4" id="KW-0274">FAD</keyword>
<reference evidence="10 11" key="1">
    <citation type="submission" date="2019-11" db="EMBL/GenBank/DDBJ databases">
        <authorList>
            <person name="Holert J."/>
        </authorList>
    </citation>
    <scope>NUCLEOTIDE SEQUENCE [LARGE SCALE GENOMIC DNA]</scope>
    <source>
        <strain evidence="8">BC3_2A</strain>
        <strain evidence="9">SB11_1A</strain>
    </source>
</reference>
<dbReference type="InterPro" id="IPR036250">
    <property type="entry name" value="AcylCo_DH-like_C"/>
</dbReference>
<evidence type="ECO:0000256" key="2">
    <source>
        <dbReference type="ARBA" id="ARBA00009347"/>
    </source>
</evidence>
<accession>A0A5S9N391</accession>
<dbReference type="PANTHER" id="PTHR43884:SF20">
    <property type="entry name" value="ACYL-COA DEHYDROGENASE FADE28"/>
    <property type="match status" value="1"/>
</dbReference>
<evidence type="ECO:0000256" key="3">
    <source>
        <dbReference type="ARBA" id="ARBA00022630"/>
    </source>
</evidence>
<protein>
    <submittedName>
        <fullName evidence="9">Acyl-CoA dehydrogenase</fullName>
        <ecNumber evidence="9">1.3.99.-</ecNumber>
    </submittedName>
</protein>
<keyword evidence="5 9" id="KW-0560">Oxidoreductase</keyword>
<keyword evidence="3" id="KW-0285">Flavoprotein</keyword>